<dbReference type="PANTHER" id="PTHR10953:SF9">
    <property type="entry name" value="UBIQUITIN-LIKE MODIFIER-ACTIVATING ENZYME 5"/>
    <property type="match status" value="1"/>
</dbReference>
<reference evidence="10 11" key="1">
    <citation type="submission" date="2019-08" db="EMBL/GenBank/DDBJ databases">
        <title>The genome of the soybean aphid Biotype 1, its phylome, world population structure and adaptation to the North American continent.</title>
        <authorList>
            <person name="Giordano R."/>
            <person name="Donthu R.K."/>
            <person name="Hernandez A.G."/>
            <person name="Wright C.L."/>
            <person name="Zimin A.V."/>
        </authorList>
    </citation>
    <scope>NUCLEOTIDE SEQUENCE [LARGE SCALE GENOMIC DNA]</scope>
    <source>
        <tissue evidence="10">Whole aphids</tissue>
    </source>
</reference>
<organism evidence="10 11">
    <name type="scientific">Aphis glycines</name>
    <name type="common">Soybean aphid</name>
    <dbReference type="NCBI Taxonomy" id="307491"/>
    <lineage>
        <taxon>Eukaryota</taxon>
        <taxon>Metazoa</taxon>
        <taxon>Ecdysozoa</taxon>
        <taxon>Arthropoda</taxon>
        <taxon>Hexapoda</taxon>
        <taxon>Insecta</taxon>
        <taxon>Pterygota</taxon>
        <taxon>Neoptera</taxon>
        <taxon>Paraneoptera</taxon>
        <taxon>Hemiptera</taxon>
        <taxon>Sternorrhyncha</taxon>
        <taxon>Aphidomorpha</taxon>
        <taxon>Aphidoidea</taxon>
        <taxon>Aphididae</taxon>
        <taxon>Aphidini</taxon>
        <taxon>Aphis</taxon>
        <taxon>Aphis</taxon>
    </lineage>
</organism>
<comment type="function">
    <text evidence="1">E1-like enzyme which activates UFM1.</text>
</comment>
<dbReference type="Proteomes" id="UP000475862">
    <property type="component" value="Unassembled WGS sequence"/>
</dbReference>
<keyword evidence="8" id="KW-0067">ATP-binding</keyword>
<dbReference type="InterPro" id="IPR035985">
    <property type="entry name" value="Ubiquitin-activating_enz"/>
</dbReference>
<dbReference type="InterPro" id="IPR045886">
    <property type="entry name" value="ThiF/MoeB/HesA"/>
</dbReference>
<dbReference type="GO" id="GO:0005829">
    <property type="term" value="C:cytosol"/>
    <property type="evidence" value="ECO:0007669"/>
    <property type="project" value="TreeGrafter"/>
</dbReference>
<feature type="domain" description="THIF-type NAD/FAD binding fold" evidence="9">
    <location>
        <begin position="50"/>
        <end position="300"/>
    </location>
</feature>
<evidence type="ECO:0000256" key="6">
    <source>
        <dbReference type="ARBA" id="ARBA00022786"/>
    </source>
</evidence>
<dbReference type="PANTHER" id="PTHR10953">
    <property type="entry name" value="UBIQUITIN-ACTIVATING ENZYME E1"/>
    <property type="match status" value="1"/>
</dbReference>
<dbReference type="FunFam" id="3.40.50.720:FF:000066">
    <property type="entry name" value="Putative ubiquitin-like modifier-activating enzyme 5"/>
    <property type="match status" value="1"/>
</dbReference>
<dbReference type="OrthoDB" id="206053at2759"/>
<dbReference type="AlphaFoldDB" id="A0A6G0T2H7"/>
<evidence type="ECO:0000256" key="5">
    <source>
        <dbReference type="ARBA" id="ARBA00022741"/>
    </source>
</evidence>
<evidence type="ECO:0000256" key="1">
    <source>
        <dbReference type="ARBA" id="ARBA00003700"/>
    </source>
</evidence>
<proteinExistence type="inferred from homology"/>
<evidence type="ECO:0000256" key="7">
    <source>
        <dbReference type="ARBA" id="ARBA00022833"/>
    </source>
</evidence>
<evidence type="ECO:0000256" key="4">
    <source>
        <dbReference type="ARBA" id="ARBA00022723"/>
    </source>
</evidence>
<dbReference type="Gene3D" id="3.40.50.720">
    <property type="entry name" value="NAD(P)-binding Rossmann-like Domain"/>
    <property type="match status" value="1"/>
</dbReference>
<evidence type="ECO:0000256" key="8">
    <source>
        <dbReference type="ARBA" id="ARBA00022840"/>
    </source>
</evidence>
<dbReference type="GO" id="GO:0005524">
    <property type="term" value="F:ATP binding"/>
    <property type="evidence" value="ECO:0007669"/>
    <property type="project" value="UniProtKB-KW"/>
</dbReference>
<keyword evidence="7" id="KW-0862">Zinc</keyword>
<comment type="similarity">
    <text evidence="2">Belongs to the ubiquitin-activating E1 family. UBA5 subfamily.</text>
</comment>
<name>A0A6G0T2H7_APHGL</name>
<dbReference type="SUPFAM" id="SSF69572">
    <property type="entry name" value="Activating enzymes of the ubiquitin-like proteins"/>
    <property type="match status" value="1"/>
</dbReference>
<dbReference type="EMBL" id="VYZN01000065">
    <property type="protein sequence ID" value="KAE9524608.1"/>
    <property type="molecule type" value="Genomic_DNA"/>
</dbReference>
<dbReference type="Pfam" id="PF00899">
    <property type="entry name" value="ThiF"/>
    <property type="match status" value="1"/>
</dbReference>
<evidence type="ECO:0000256" key="3">
    <source>
        <dbReference type="ARBA" id="ARBA00016279"/>
    </source>
</evidence>
<keyword evidence="6" id="KW-0833">Ubl conjugation pathway</keyword>
<keyword evidence="11" id="KW-1185">Reference proteome</keyword>
<evidence type="ECO:0000256" key="2">
    <source>
        <dbReference type="ARBA" id="ARBA00005339"/>
    </source>
</evidence>
<keyword evidence="4" id="KW-0479">Metal-binding</keyword>
<protein>
    <recommendedName>
        <fullName evidence="3">Ubiquitin-like modifier-activating enzyme 5</fullName>
    </recommendedName>
</protein>
<comment type="caution">
    <text evidence="10">The sequence shown here is derived from an EMBL/GenBank/DDBJ whole genome shotgun (WGS) entry which is preliminary data.</text>
</comment>
<sequence length="421" mass="46683">MSLEDVENIKKRIENFKKTLMELTEAPVMTETAEHKVREMSAEVVDSNPYSRLMALQRMGIVKNYEDIRKYTVVVVGVGGVGSVTAEMLTRCGIGKLILFDYDKVELANMNRLFYQPSQAGLSKVTAASMTLTKINPDVKIETYNTNITLTTQFEEFLNVLKTGGINGERVDLVLSCVDNYEARMTINTACNELGLKWFESGVSENAVCGHIQYIVPGESACFACAPPLVVASDIDEKTLKKDGVCAASLPTTMGVVAGLLVQNTLKKLLGFGTVSWYLGYNALSDFFPSMMIKPNPNCSDNFCLKQQSEFKNRVKEEPECTNVDPLEDVVTHENNEWGISLAEDEPIVSNSTTELIETETSKTENVNKNNSIKSEEEYLSLNDGIEFAYQSGDQTAPNEESLVKETELSVDDLREQLSLL</sequence>
<dbReference type="InterPro" id="IPR000594">
    <property type="entry name" value="ThiF_NAD_FAD-bd"/>
</dbReference>
<dbReference type="GO" id="GO:0071566">
    <property type="term" value="F:UFM1 activating enzyme activity"/>
    <property type="evidence" value="ECO:0007669"/>
    <property type="project" value="TreeGrafter"/>
</dbReference>
<dbReference type="CDD" id="cd00757">
    <property type="entry name" value="ThiF_MoeB_HesA_family"/>
    <property type="match status" value="1"/>
</dbReference>
<dbReference type="GO" id="GO:0071569">
    <property type="term" value="P:protein ufmylation"/>
    <property type="evidence" value="ECO:0007669"/>
    <property type="project" value="TreeGrafter"/>
</dbReference>
<accession>A0A6G0T2H7</accession>
<keyword evidence="5" id="KW-0547">Nucleotide-binding</keyword>
<evidence type="ECO:0000313" key="10">
    <source>
        <dbReference type="EMBL" id="KAE9524608.1"/>
    </source>
</evidence>
<gene>
    <name evidence="10" type="ORF">AGLY_014658</name>
</gene>
<evidence type="ECO:0000259" key="9">
    <source>
        <dbReference type="Pfam" id="PF00899"/>
    </source>
</evidence>
<dbReference type="GO" id="GO:0046872">
    <property type="term" value="F:metal ion binding"/>
    <property type="evidence" value="ECO:0007669"/>
    <property type="project" value="UniProtKB-KW"/>
</dbReference>
<evidence type="ECO:0000313" key="11">
    <source>
        <dbReference type="Proteomes" id="UP000475862"/>
    </source>
</evidence>